<keyword evidence="1" id="KW-0732">Signal</keyword>
<accession>A0A5D8Z978</accession>
<sequence length="733" mass="77759">MPCRWIAPLTAALLLLGAAPAAHAGFDARAQWEQFLSGTTSYEQVNEAFHVLGDVGYSADAVDPAVCAVAGTKLDDALRKVPVSIALHHAAMLCAEARHDGPAGEAHMAAIAALTRHALAESGDGAGAWTRPVRVVRPEDVLAFVAAAGYDRGYGYFDQARATGGYPLTQVVVDRDTHQERHFRFDWVDTLGRLKRDSDFAGYPYDRELIATAFVDNWAGDDDVAWVDARALRAALTAGDPDKARDALHGAAARGGLMSAFGWMEGCRLKPRPHCADGLVDALLPSAEKGQALARVLLALAYTDGVGIERDEAAARTLVESADASWQGHGAAAYFGSVLLGHAAPWPAWLQARLGAAASEPAVRALLALRSVADHPDAPPAADVAVLELPANNLAGRGLYALSRLPKDPRARQWLERAADAGSPQARSEVGFERLRTDRADARGLALLREAATDGDATAARFLGYHEASESHWRAAELMWTGPAASSDIDALTALAMLYAEQYPGVKGDAARARVLFDALAPTGPAVRREFARFLLANTHVPHEPAKARQMLEQDAVAGDAESQVALAEAFGAGLFGTRSTVDARKWFEKAVATGNVTAKSGYGMWLYGNETSLDGRRRGLELLRQAVAAGDENAMNNLAWIRCVTPVAEFRDARAGLETAKKMGALTGMPAGRIDTVAACHAAVGDFAKAAEVQSLAIAQVVAASGQAAAADMQKRLDLYRAGKAYVEEKAK</sequence>
<keyword evidence="3" id="KW-1185">Reference proteome</keyword>
<dbReference type="PANTHER" id="PTHR11102">
    <property type="entry name" value="SEL-1-LIKE PROTEIN"/>
    <property type="match status" value="1"/>
</dbReference>
<evidence type="ECO:0000313" key="2">
    <source>
        <dbReference type="EMBL" id="TZF90662.1"/>
    </source>
</evidence>
<organism evidence="2 3">
    <name type="scientific">Cognatilysobacter lacus</name>
    <dbReference type="NCBI Taxonomy" id="1643323"/>
    <lineage>
        <taxon>Bacteria</taxon>
        <taxon>Pseudomonadati</taxon>
        <taxon>Pseudomonadota</taxon>
        <taxon>Gammaproteobacteria</taxon>
        <taxon>Lysobacterales</taxon>
        <taxon>Lysobacteraceae</taxon>
        <taxon>Cognatilysobacter</taxon>
    </lineage>
</organism>
<dbReference type="Proteomes" id="UP000323164">
    <property type="component" value="Unassembled WGS sequence"/>
</dbReference>
<dbReference type="InterPro" id="IPR050767">
    <property type="entry name" value="Sel1_AlgK"/>
</dbReference>
<feature type="chain" id="PRO_5022964842" evidence="1">
    <location>
        <begin position="25"/>
        <end position="733"/>
    </location>
</feature>
<dbReference type="AlphaFoldDB" id="A0A5D8Z978"/>
<evidence type="ECO:0000256" key="1">
    <source>
        <dbReference type="SAM" id="SignalP"/>
    </source>
</evidence>
<gene>
    <name evidence="2" type="ORF">FW784_04415</name>
</gene>
<dbReference type="SMART" id="SM00671">
    <property type="entry name" value="SEL1"/>
    <property type="match status" value="3"/>
</dbReference>
<evidence type="ECO:0000313" key="3">
    <source>
        <dbReference type="Proteomes" id="UP000323164"/>
    </source>
</evidence>
<proteinExistence type="predicted"/>
<reference evidence="2 3" key="1">
    <citation type="submission" date="2019-08" db="EMBL/GenBank/DDBJ databases">
        <title>Draft genome sequence of Lysobacter sp. UKS-15.</title>
        <authorList>
            <person name="Im W.-T."/>
        </authorList>
    </citation>
    <scope>NUCLEOTIDE SEQUENCE [LARGE SCALE GENOMIC DNA]</scope>
    <source>
        <strain evidence="2 3">UKS-15</strain>
    </source>
</reference>
<dbReference type="InterPro" id="IPR006597">
    <property type="entry name" value="Sel1-like"/>
</dbReference>
<dbReference type="InterPro" id="IPR011990">
    <property type="entry name" value="TPR-like_helical_dom_sf"/>
</dbReference>
<dbReference type="Pfam" id="PF08238">
    <property type="entry name" value="Sel1"/>
    <property type="match status" value="4"/>
</dbReference>
<dbReference type="PANTHER" id="PTHR11102:SF160">
    <property type="entry name" value="ERAD-ASSOCIATED E3 UBIQUITIN-PROTEIN LIGASE COMPONENT HRD3"/>
    <property type="match status" value="1"/>
</dbReference>
<dbReference type="OrthoDB" id="6019942at2"/>
<dbReference type="Gene3D" id="1.25.40.10">
    <property type="entry name" value="Tetratricopeptide repeat domain"/>
    <property type="match status" value="1"/>
</dbReference>
<feature type="signal peptide" evidence="1">
    <location>
        <begin position="1"/>
        <end position="24"/>
    </location>
</feature>
<dbReference type="RefSeq" id="WP_149352153.1">
    <property type="nucleotide sequence ID" value="NZ_VTRV01000031.1"/>
</dbReference>
<dbReference type="SUPFAM" id="SSF81901">
    <property type="entry name" value="HCP-like"/>
    <property type="match status" value="1"/>
</dbReference>
<comment type="caution">
    <text evidence="2">The sequence shown here is derived from an EMBL/GenBank/DDBJ whole genome shotgun (WGS) entry which is preliminary data.</text>
</comment>
<name>A0A5D8Z978_9GAMM</name>
<protein>
    <submittedName>
        <fullName evidence="2">Sel1 repeat family protein</fullName>
    </submittedName>
</protein>
<dbReference type="EMBL" id="VTRV01000031">
    <property type="protein sequence ID" value="TZF90662.1"/>
    <property type="molecule type" value="Genomic_DNA"/>
</dbReference>